<keyword evidence="2 6" id="KW-0436">Ligase</keyword>
<evidence type="ECO:0000313" key="6">
    <source>
        <dbReference type="EMBL" id="MET4577962.1"/>
    </source>
</evidence>
<evidence type="ECO:0000313" key="7">
    <source>
        <dbReference type="Proteomes" id="UP001549320"/>
    </source>
</evidence>
<evidence type="ECO:0000256" key="3">
    <source>
        <dbReference type="SAM" id="MobiDB-lite"/>
    </source>
</evidence>
<dbReference type="Gene3D" id="3.30.300.30">
    <property type="match status" value="1"/>
</dbReference>
<organism evidence="6 7">
    <name type="scientific">Ottowia thiooxydans</name>
    <dbReference type="NCBI Taxonomy" id="219182"/>
    <lineage>
        <taxon>Bacteria</taxon>
        <taxon>Pseudomonadati</taxon>
        <taxon>Pseudomonadota</taxon>
        <taxon>Betaproteobacteria</taxon>
        <taxon>Burkholderiales</taxon>
        <taxon>Comamonadaceae</taxon>
        <taxon>Ottowia</taxon>
    </lineage>
</organism>
<dbReference type="InterPro" id="IPR042099">
    <property type="entry name" value="ANL_N_sf"/>
</dbReference>
<dbReference type="GO" id="GO:0016874">
    <property type="term" value="F:ligase activity"/>
    <property type="evidence" value="ECO:0007669"/>
    <property type="project" value="UniProtKB-KW"/>
</dbReference>
<accession>A0ABV2QBN0</accession>
<evidence type="ECO:0000256" key="2">
    <source>
        <dbReference type="ARBA" id="ARBA00022598"/>
    </source>
</evidence>
<comment type="similarity">
    <text evidence="1">Belongs to the ATP-dependent AMP-binding enzyme family.</text>
</comment>
<proteinExistence type="inferred from homology"/>
<dbReference type="InterPro" id="IPR025110">
    <property type="entry name" value="AMP-bd_C"/>
</dbReference>
<sequence>MLIPEESATIGQVLAEAARRWGNRPLLAVPANPARSYAPQGLEWSYAEVARRVSQLSAVYAEAGYGVGHRVGLLLENQPEHFIHKLAMNALGVCCVPLNPDHRPMEMAYVIGHARLDLIISLDALLPLVQQSLAHTPHRTAVLSVQAAEDRLPPPPTPREEREVRASDIASVLYTSGTTGRPKGCLLSHRYELATGQWYASTGGLVNFREGQERIYNPLPVFHVNALVFSFFCAVLTGNCQIQTDRFQPTRWFEEVHSSRATVVHYLGVVVPMLLNQPAHRLERDHQVRFAIGAGVDPQRHAEFEARFGYPLVEIWGMTEMVRAIFDSQTPRQVGTRAFGRTRHGLEVRVVDDADQDVADQTPGEMLLRYSADTPRKDCFSGYLDDEAATEHAWRGGWFHTGDVVSRDPDGLLHFLERRKNIIRRSGENIAAAEVEAVLQAHPAVAQAAVLGVHDEVREEEVLACVVLKSGQQAHPSINDPLVQNLLTYCREALAYYKVPGWLWFTEEIPTTGTQKVQKHQLFPAGTDPRETPGMLDLRPLKKRKAMHSA</sequence>
<dbReference type="PANTHER" id="PTHR43201">
    <property type="entry name" value="ACYL-COA SYNTHETASE"/>
    <property type="match status" value="1"/>
</dbReference>
<dbReference type="Pfam" id="PF00501">
    <property type="entry name" value="AMP-binding"/>
    <property type="match status" value="1"/>
</dbReference>
<comment type="caution">
    <text evidence="6">The sequence shown here is derived from an EMBL/GenBank/DDBJ whole genome shotgun (WGS) entry which is preliminary data.</text>
</comment>
<gene>
    <name evidence="6" type="ORF">ABIE13_003078</name>
</gene>
<dbReference type="Proteomes" id="UP001549320">
    <property type="component" value="Unassembled WGS sequence"/>
</dbReference>
<feature type="compositionally biased region" description="Basic residues" evidence="3">
    <location>
        <begin position="541"/>
        <end position="550"/>
    </location>
</feature>
<dbReference type="Gene3D" id="3.40.50.12780">
    <property type="entry name" value="N-terminal domain of ligase-like"/>
    <property type="match status" value="1"/>
</dbReference>
<dbReference type="EMBL" id="JBEPSH010000006">
    <property type="protein sequence ID" value="MET4577962.1"/>
    <property type="molecule type" value="Genomic_DNA"/>
</dbReference>
<dbReference type="RefSeq" id="WP_354444814.1">
    <property type="nucleotide sequence ID" value="NZ_JBEPSH010000006.1"/>
</dbReference>
<dbReference type="PANTHER" id="PTHR43201:SF5">
    <property type="entry name" value="MEDIUM-CHAIN ACYL-COA LIGASE ACSF2, MITOCHONDRIAL"/>
    <property type="match status" value="1"/>
</dbReference>
<feature type="domain" description="AMP-binding enzyme C-terminal" evidence="5">
    <location>
        <begin position="434"/>
        <end position="516"/>
    </location>
</feature>
<evidence type="ECO:0000259" key="5">
    <source>
        <dbReference type="Pfam" id="PF13193"/>
    </source>
</evidence>
<dbReference type="InterPro" id="IPR000873">
    <property type="entry name" value="AMP-dep_synth/lig_dom"/>
</dbReference>
<dbReference type="InterPro" id="IPR020845">
    <property type="entry name" value="AMP-binding_CS"/>
</dbReference>
<protein>
    <submittedName>
        <fullName evidence="6">Acyl-CoA synthetase (AMP-forming)/AMP-acid ligase II</fullName>
    </submittedName>
</protein>
<evidence type="ECO:0000259" key="4">
    <source>
        <dbReference type="Pfam" id="PF00501"/>
    </source>
</evidence>
<dbReference type="PROSITE" id="PS00455">
    <property type="entry name" value="AMP_BINDING"/>
    <property type="match status" value="1"/>
</dbReference>
<name>A0ABV2QBN0_9BURK</name>
<reference evidence="6 7" key="1">
    <citation type="submission" date="2024-06" db="EMBL/GenBank/DDBJ databases">
        <title>Sorghum-associated microbial communities from plants grown in Nebraska, USA.</title>
        <authorList>
            <person name="Schachtman D."/>
        </authorList>
    </citation>
    <scope>NUCLEOTIDE SEQUENCE [LARGE SCALE GENOMIC DNA]</scope>
    <source>
        <strain evidence="6 7">2709</strain>
    </source>
</reference>
<evidence type="ECO:0000256" key="1">
    <source>
        <dbReference type="ARBA" id="ARBA00006432"/>
    </source>
</evidence>
<feature type="region of interest" description="Disordered" evidence="3">
    <location>
        <begin position="524"/>
        <end position="550"/>
    </location>
</feature>
<dbReference type="InterPro" id="IPR045851">
    <property type="entry name" value="AMP-bd_C_sf"/>
</dbReference>
<feature type="domain" description="AMP-dependent synthetase/ligase" evidence="4">
    <location>
        <begin position="17"/>
        <end position="369"/>
    </location>
</feature>
<dbReference type="Pfam" id="PF13193">
    <property type="entry name" value="AMP-binding_C"/>
    <property type="match status" value="1"/>
</dbReference>
<dbReference type="SUPFAM" id="SSF56801">
    <property type="entry name" value="Acetyl-CoA synthetase-like"/>
    <property type="match status" value="1"/>
</dbReference>
<keyword evidence="7" id="KW-1185">Reference proteome</keyword>